<comment type="caution">
    <text evidence="1">The sequence shown here is derived from an EMBL/GenBank/DDBJ whole genome shotgun (WGS) entry which is preliminary data.</text>
</comment>
<gene>
    <name evidence="1" type="ORF">SDC9_83351</name>
</gene>
<accession>A0A644Z809</accession>
<organism evidence="1">
    <name type="scientific">bioreactor metagenome</name>
    <dbReference type="NCBI Taxonomy" id="1076179"/>
    <lineage>
        <taxon>unclassified sequences</taxon>
        <taxon>metagenomes</taxon>
        <taxon>ecological metagenomes</taxon>
    </lineage>
</organism>
<protein>
    <submittedName>
        <fullName evidence="1">Uncharacterized protein</fullName>
    </submittedName>
</protein>
<reference evidence="1" key="1">
    <citation type="submission" date="2019-08" db="EMBL/GenBank/DDBJ databases">
        <authorList>
            <person name="Kucharzyk K."/>
            <person name="Murdoch R.W."/>
            <person name="Higgins S."/>
            <person name="Loffler F."/>
        </authorList>
    </citation>
    <scope>NUCLEOTIDE SEQUENCE</scope>
</reference>
<name>A0A644Z809_9ZZZZ</name>
<dbReference type="EMBL" id="VSSQ01007707">
    <property type="protein sequence ID" value="MPM36749.1"/>
    <property type="molecule type" value="Genomic_DNA"/>
</dbReference>
<evidence type="ECO:0000313" key="1">
    <source>
        <dbReference type="EMBL" id="MPM36749.1"/>
    </source>
</evidence>
<sequence>MHTTVKLPSVEGETNFRLTHRKLLNSKKVKHMLMPMISLLC</sequence>
<proteinExistence type="predicted"/>
<dbReference type="AlphaFoldDB" id="A0A644Z809"/>